<evidence type="ECO:0000256" key="4">
    <source>
        <dbReference type="ARBA" id="ARBA00022574"/>
    </source>
</evidence>
<dbReference type="PROSITE" id="PS50225">
    <property type="entry name" value="SOCS"/>
    <property type="match status" value="1"/>
</dbReference>
<dbReference type="OrthoDB" id="8775810at2759"/>
<feature type="compositionally biased region" description="Basic residues" evidence="6">
    <location>
        <begin position="528"/>
        <end position="540"/>
    </location>
</feature>
<accession>A0A443SMR9</accession>
<dbReference type="STRING" id="299467.A0A443SMR9"/>
<comment type="subcellular location">
    <subcellularLocation>
        <location evidence="1">Cytoplasm</location>
    </subcellularLocation>
</comment>
<dbReference type="Gene3D" id="3.20.90.10">
    <property type="entry name" value="Tubby Protein, Chain A"/>
    <property type="match status" value="1"/>
</dbReference>
<dbReference type="PANTHER" id="PTHR16517">
    <property type="entry name" value="TUBBY-RELATED"/>
    <property type="match status" value="1"/>
</dbReference>
<organism evidence="8 9">
    <name type="scientific">Leptotrombidium deliense</name>
    <dbReference type="NCBI Taxonomy" id="299467"/>
    <lineage>
        <taxon>Eukaryota</taxon>
        <taxon>Metazoa</taxon>
        <taxon>Ecdysozoa</taxon>
        <taxon>Arthropoda</taxon>
        <taxon>Chelicerata</taxon>
        <taxon>Arachnida</taxon>
        <taxon>Acari</taxon>
        <taxon>Acariformes</taxon>
        <taxon>Trombidiformes</taxon>
        <taxon>Prostigmata</taxon>
        <taxon>Anystina</taxon>
        <taxon>Parasitengona</taxon>
        <taxon>Trombiculoidea</taxon>
        <taxon>Trombiculidae</taxon>
        <taxon>Leptotrombidium</taxon>
    </lineage>
</organism>
<evidence type="ECO:0000256" key="1">
    <source>
        <dbReference type="ARBA" id="ARBA00004496"/>
    </source>
</evidence>
<keyword evidence="9" id="KW-1185">Reference proteome</keyword>
<dbReference type="InterPro" id="IPR001496">
    <property type="entry name" value="SOCS_box"/>
</dbReference>
<dbReference type="SUPFAM" id="SSF50978">
    <property type="entry name" value="WD40 repeat-like"/>
    <property type="match status" value="1"/>
</dbReference>
<dbReference type="InterPro" id="IPR056159">
    <property type="entry name" value="Beta-prop_IFT121_TULP_N"/>
</dbReference>
<evidence type="ECO:0000256" key="2">
    <source>
        <dbReference type="ARBA" id="ARBA00007129"/>
    </source>
</evidence>
<feature type="compositionally biased region" description="Polar residues" evidence="6">
    <location>
        <begin position="546"/>
        <end position="560"/>
    </location>
</feature>
<dbReference type="InterPro" id="IPR000007">
    <property type="entry name" value="Tubby_C"/>
</dbReference>
<evidence type="ECO:0000256" key="6">
    <source>
        <dbReference type="SAM" id="MobiDB-lite"/>
    </source>
</evidence>
<proteinExistence type="inferred from homology"/>
<dbReference type="InterPro" id="IPR036322">
    <property type="entry name" value="WD40_repeat_dom_sf"/>
</dbReference>
<gene>
    <name evidence="8" type="ORF">B4U80_04967</name>
</gene>
<feature type="region of interest" description="Disordered" evidence="6">
    <location>
        <begin position="850"/>
        <end position="871"/>
    </location>
</feature>
<feature type="region of interest" description="Disordered" evidence="6">
    <location>
        <begin position="508"/>
        <end position="560"/>
    </location>
</feature>
<keyword evidence="5" id="KW-0677">Repeat</keyword>
<feature type="region of interest" description="Disordered" evidence="6">
    <location>
        <begin position="642"/>
        <end position="663"/>
    </location>
</feature>
<dbReference type="VEuPathDB" id="VectorBase:LDEU003246"/>
<comment type="caution">
    <text evidence="8">The sequence shown here is derived from an EMBL/GenBank/DDBJ whole genome shotgun (WGS) entry which is preliminary data.</text>
</comment>
<feature type="domain" description="SOCS box" evidence="7">
    <location>
        <begin position="357"/>
        <end position="407"/>
    </location>
</feature>
<evidence type="ECO:0000256" key="5">
    <source>
        <dbReference type="ARBA" id="ARBA00022737"/>
    </source>
</evidence>
<dbReference type="SUPFAM" id="SSF54518">
    <property type="entry name" value="Tubby C-terminal domain-like"/>
    <property type="match status" value="1"/>
</dbReference>
<dbReference type="CDD" id="cd03587">
    <property type="entry name" value="SOCS"/>
    <property type="match status" value="1"/>
</dbReference>
<evidence type="ECO:0000313" key="9">
    <source>
        <dbReference type="Proteomes" id="UP000288716"/>
    </source>
</evidence>
<dbReference type="SMART" id="SM00969">
    <property type="entry name" value="SOCS_box"/>
    <property type="match status" value="1"/>
</dbReference>
<dbReference type="InterPro" id="IPR036036">
    <property type="entry name" value="SOCS_box-like_dom_sf"/>
</dbReference>
<dbReference type="Gene3D" id="2.130.10.10">
    <property type="entry name" value="YVTN repeat-like/Quinoprotein amine dehydrogenase"/>
    <property type="match status" value="1"/>
</dbReference>
<dbReference type="SUPFAM" id="SSF158235">
    <property type="entry name" value="SOCS box-like"/>
    <property type="match status" value="1"/>
</dbReference>
<evidence type="ECO:0000259" key="7">
    <source>
        <dbReference type="PROSITE" id="PS50225"/>
    </source>
</evidence>
<dbReference type="Pfam" id="PF01167">
    <property type="entry name" value="Tub"/>
    <property type="match status" value="1"/>
</dbReference>
<dbReference type="Pfam" id="PF24797">
    <property type="entry name" value="Beta-prop_WDR35_TULP_N"/>
    <property type="match status" value="1"/>
</dbReference>
<keyword evidence="3" id="KW-0963">Cytoplasm</keyword>
<name>A0A443SMR9_9ACAR</name>
<sequence>MHLHFERTEKPSSYSDSKILTLSWMGKVPDGLLQTHDDEGWKLNRANYYQDGWIASGNSRSIVGVTYTTCRCRKANLCDFPQRTNYNLRGHRSEVIITRWNEPYQKLASCDSSGIIFVWIKFEGRWSIELINDRNTQVTDFCWSHDGRMALICYIDGFVLIGSVAGQRYWSSMLNLDACSTTCCIWSPDDQQVMFGTSSGHIIVIDINGTLIAEVTVRESIAITGMCWSCEKFKMEDTEEDSDSKSGQAKQSVLAVAFSDGILYLMKNYDDLFPTIIRTGLQSLKIEWSNKAEILAVAGYQLKSFSINCAIYSNKINFYNDMGVLRYSVEVDYNVHPITALTWGHNDKRLFVATGPILHIAWVTKRVASLQLLSRLTIYKSVPCEKSIELLPLPPRLQSFVSSLFGKTLRCYLPDINNLRHFVSYPPSGNIRLHCTLIRHDEDVVNNSTTYVLYLEYLGGLVPILKGKRASKLRPEFVIFDPQTISLKNENKKSKYDSSSNLYWNSSSNPATSDSELEDAAGFSSPRLKSKRRRRFHGRGRRGDESPTNVPGANGFQKNENSFVDEMPENEKLILVTSNIWGTKFKVLGLVPWLPSQLGSLTYRTSLLHLQPRQMTLLIKELGGSRRNSSFDNSSINKLENGITVSSDDEDESGNGDSFDVDFNVPIAPMTPKKNIRYQGQNSTISPERRSSLYLRTGTSMSPLSGDYVSFIPPANEELLTLQINGDCNGTTQLVRMEMTAAENVHSQPAPNSTSISTQTSFQSITEILNQMTADKCTQNSQSCQEPKEIPSLSDHTTEETFSEMAKKFAGELPCTSRTPATQSLAFNKYEFLHNFSSTNYDVFNQLTSSQTQLSSPPNVSPPKSLRHKLPKLDSPRKASISCGCDNTSLFSNCPRNHFRVTSQSSVSSSWAGVAGMSVYQCNTSGADPCLLDSKAIHYQSTNRDNIKFIDDNEADDGLETATMQQSFVKSPSLLYKNKSKKNRSLPASPLLGQKRRKAQGKGLFYSPLMFRKVMKQKLNYFDCSSEDENSSDEDFDSNDFRNLESFQKAHIKKKIKVKRRGSRVQPDKSNSNISQGNYREFVLHNKAPLWNEVSQVYQLDFGGRVTQESAKNFQIEYQGKQVMQFGRIDDNAYTLDFQYPFSALQALAVALANVTQRLK</sequence>
<keyword evidence="4" id="KW-0853">WD repeat</keyword>
<comment type="similarity">
    <text evidence="2">Belongs to the TUB family.</text>
</comment>
<dbReference type="EMBL" id="NCKV01001213">
    <property type="protein sequence ID" value="RWS28795.1"/>
    <property type="molecule type" value="Genomic_DNA"/>
</dbReference>
<dbReference type="GO" id="GO:0005737">
    <property type="term" value="C:cytoplasm"/>
    <property type="evidence" value="ECO:0007669"/>
    <property type="project" value="UniProtKB-SubCell"/>
</dbReference>
<reference evidence="8 9" key="1">
    <citation type="journal article" date="2018" name="Gigascience">
        <title>Genomes of trombidid mites reveal novel predicted allergens and laterally-transferred genes associated with secondary metabolism.</title>
        <authorList>
            <person name="Dong X."/>
            <person name="Chaisiri K."/>
            <person name="Xia D."/>
            <person name="Armstrong S.D."/>
            <person name="Fang Y."/>
            <person name="Donnelly M.J."/>
            <person name="Kadowaki T."/>
            <person name="McGarry J.W."/>
            <person name="Darby A.C."/>
            <person name="Makepeace B.L."/>
        </authorList>
    </citation>
    <scope>NUCLEOTIDE SEQUENCE [LARGE SCALE GENOMIC DNA]</scope>
    <source>
        <strain evidence="8">UoL-UT</strain>
    </source>
</reference>
<dbReference type="InterPro" id="IPR025659">
    <property type="entry name" value="Tubby-like_C"/>
</dbReference>
<dbReference type="PANTHER" id="PTHR16517:SF2">
    <property type="entry name" value="TUBBY-RELATED PROTEIN 4"/>
    <property type="match status" value="1"/>
</dbReference>
<evidence type="ECO:0000313" key="8">
    <source>
        <dbReference type="EMBL" id="RWS28795.1"/>
    </source>
</evidence>
<dbReference type="InterPro" id="IPR015943">
    <property type="entry name" value="WD40/YVTN_repeat-like_dom_sf"/>
</dbReference>
<evidence type="ECO:0000256" key="3">
    <source>
        <dbReference type="ARBA" id="ARBA00022490"/>
    </source>
</evidence>
<dbReference type="Proteomes" id="UP000288716">
    <property type="component" value="Unassembled WGS sequence"/>
</dbReference>
<dbReference type="Pfam" id="PF07525">
    <property type="entry name" value="SOCS_box"/>
    <property type="match status" value="1"/>
</dbReference>
<dbReference type="GO" id="GO:0035556">
    <property type="term" value="P:intracellular signal transduction"/>
    <property type="evidence" value="ECO:0007669"/>
    <property type="project" value="InterPro"/>
</dbReference>
<protein>
    <submittedName>
        <fullName evidence="8">Tubby-related protein 4-like protein</fullName>
    </submittedName>
</protein>
<dbReference type="AlphaFoldDB" id="A0A443SMR9"/>